<keyword evidence="1" id="KW-0472">Membrane</keyword>
<dbReference type="EMBL" id="CAKMMF010000016">
    <property type="protein sequence ID" value="CAH1209377.1"/>
    <property type="molecule type" value="Genomic_DNA"/>
</dbReference>
<dbReference type="Proteomes" id="UP000838686">
    <property type="component" value="Unassembled WGS sequence"/>
</dbReference>
<evidence type="ECO:0008006" key="4">
    <source>
        <dbReference type="Google" id="ProtNLM"/>
    </source>
</evidence>
<evidence type="ECO:0000313" key="3">
    <source>
        <dbReference type="Proteomes" id="UP000838686"/>
    </source>
</evidence>
<proteinExistence type="predicted"/>
<dbReference type="Pfam" id="PF01547">
    <property type="entry name" value="SBP_bac_1"/>
    <property type="match status" value="1"/>
</dbReference>
<accession>A0ABM9CDM3</accession>
<dbReference type="InterPro" id="IPR006059">
    <property type="entry name" value="SBP"/>
</dbReference>
<feature type="transmembrane region" description="Helical" evidence="1">
    <location>
        <begin position="12"/>
        <end position="30"/>
    </location>
</feature>
<dbReference type="InterPro" id="IPR050490">
    <property type="entry name" value="Bact_solute-bd_prot1"/>
</dbReference>
<dbReference type="PANTHER" id="PTHR43649">
    <property type="entry name" value="ARABINOSE-BINDING PROTEIN-RELATED"/>
    <property type="match status" value="1"/>
</dbReference>
<dbReference type="Gene3D" id="2.60.120.260">
    <property type="entry name" value="Galactose-binding domain-like"/>
    <property type="match status" value="1"/>
</dbReference>
<evidence type="ECO:0000313" key="2">
    <source>
        <dbReference type="EMBL" id="CAH1209377.1"/>
    </source>
</evidence>
<organism evidence="2 3">
    <name type="scientific">Paenibacillus plantiphilus</name>
    <dbReference type="NCBI Taxonomy" id="2905650"/>
    <lineage>
        <taxon>Bacteria</taxon>
        <taxon>Bacillati</taxon>
        <taxon>Bacillota</taxon>
        <taxon>Bacilli</taxon>
        <taxon>Bacillales</taxon>
        <taxon>Paenibacillaceae</taxon>
        <taxon>Paenibacillus</taxon>
    </lineage>
</organism>
<gene>
    <name evidence="2" type="ORF">PAECIP111893_03009</name>
</gene>
<protein>
    <recommendedName>
        <fullName evidence="4">ABC transporter substrate-binding protein</fullName>
    </recommendedName>
</protein>
<name>A0ABM9CDM3_9BACL</name>
<dbReference type="SUPFAM" id="SSF53850">
    <property type="entry name" value="Periplasmic binding protein-like II"/>
    <property type="match status" value="1"/>
</dbReference>
<dbReference type="RefSeq" id="WP_236343374.1">
    <property type="nucleotide sequence ID" value="NZ_CAKMMF010000016.1"/>
</dbReference>
<keyword evidence="1" id="KW-1133">Transmembrane helix</keyword>
<evidence type="ECO:0000256" key="1">
    <source>
        <dbReference type="SAM" id="Phobius"/>
    </source>
</evidence>
<sequence length="996" mass="113765">MSIPPFHSRSKRIAVILIAVVFIISGWGLWKSNDAKPVQAASIDPERLAAGFQSWTDPDLQQPDIEPYYADVLKGWREQGIAAAKREVVIDASKPKRQSDETQFRTGAYEGESDVLIWETTDTSWVEYELAIPADGLYEMQVTYHPLLGKGWTRPIVWDAKVDGKRPYRETSSLTLFREWRDKGEVRTNEDGDQIRPTSIDISTWRTKPVFDSGAAYAEPLLWHFKKGTHILRLEGFEPVALKDIRFVPPVSPAPYAEVAAHYPVSSGGSNREVLTLQAEQMTFKNDPSIQMFSDRDPRTVPLAKGRITYNTVGGVRWDWPLQEIAWSFEVKESGLYKVALRTEQNRFAQKASFRTIMMDGKVPFKEFLAYRFPYDADWTGTVLQDEHGEPYELYLEKGTHTLSMALTHSTVSPIVRGIENLSFLLQAIKRDLLSLTGGQKDMNRTWDIERDLPDLTERLRIAAANLKVLSEAMEQANGREDSTSEGFLTSAKDIEALLNTADEIPYHLDEIGSIEEKINNFVVNLYKQPLLLDEIYIAPSSAEFPKMTANLGEEIIGIFNNFAESFDTRDSLSDMDDKELNVWVQRGRDYVTQLQEISDELFTPETGIRVKVNLLPNPQLLVMSNAANLQPDVALGLSQDLPVDYAIRGSVHDLSQFPDFGDIYDRFSPGSWLPVYYDKGYYAVPETQSFQVLYYRKDILRQLELEIPDTWEDVYEMLPTLQQYDKNFYVNPGEFIPYIYQNGADFFTPDGFRTALDAPEGFKAFKQWTNLFNTYAIEREVPSFYQHFRSGAMPIGISDYNMYVQLAAAAPELNGRWGIAVIPGKKQPDGTISRWAGGMQTTGVIFEASNKKDEAWTFLKWWISVETQERYGADLESINGVSFRWNTANVEAFVRLPWKKEDANVILQQWRWYKDKANPPGGYFMGRELGNAWVRAVVDGMNYRSSLEQAIVDINRELRRKQQEFGFLDENGQPLKSLEYPIIDKPWEGVSGYVK</sequence>
<reference evidence="2" key="1">
    <citation type="submission" date="2022-01" db="EMBL/GenBank/DDBJ databases">
        <authorList>
            <person name="Criscuolo A."/>
        </authorList>
    </citation>
    <scope>NUCLEOTIDE SEQUENCE</scope>
    <source>
        <strain evidence="2">CIP111893</strain>
    </source>
</reference>
<dbReference type="PANTHER" id="PTHR43649:SF27">
    <property type="entry name" value="EXTRACELLULAR SOLUTE-BINDING PROTEIN FAMILY 1"/>
    <property type="match status" value="1"/>
</dbReference>
<dbReference type="Gene3D" id="3.40.190.10">
    <property type="entry name" value="Periplasmic binding protein-like II"/>
    <property type="match status" value="1"/>
</dbReference>
<keyword evidence="1" id="KW-0812">Transmembrane</keyword>
<comment type="caution">
    <text evidence="2">The sequence shown here is derived from an EMBL/GenBank/DDBJ whole genome shotgun (WGS) entry which is preliminary data.</text>
</comment>
<keyword evidence="3" id="KW-1185">Reference proteome</keyword>